<comment type="caution">
    <text evidence="3">The sequence shown here is derived from an EMBL/GenBank/DDBJ whole genome shotgun (WGS) entry which is preliminary data.</text>
</comment>
<keyword evidence="1" id="KW-0812">Transmembrane</keyword>
<keyword evidence="1" id="KW-0472">Membrane</keyword>
<keyword evidence="4" id="KW-1185">Reference proteome</keyword>
<feature type="transmembrane region" description="Helical" evidence="1">
    <location>
        <begin position="6"/>
        <end position="28"/>
    </location>
</feature>
<organism evidence="3 4">
    <name type="scientific">Alkalicoccobacillus gibsonii</name>
    <dbReference type="NCBI Taxonomy" id="79881"/>
    <lineage>
        <taxon>Bacteria</taxon>
        <taxon>Bacillati</taxon>
        <taxon>Bacillota</taxon>
        <taxon>Bacilli</taxon>
        <taxon>Bacillales</taxon>
        <taxon>Bacillaceae</taxon>
        <taxon>Alkalicoccobacillus</taxon>
    </lineage>
</organism>
<reference evidence="3 4" key="1">
    <citation type="submission" date="2024-03" db="EMBL/GenBank/DDBJ databases">
        <title>Bacilli Hybrid Assemblies.</title>
        <authorList>
            <person name="Kovac J."/>
        </authorList>
    </citation>
    <scope>NUCLEOTIDE SEQUENCE [LARGE SCALE GENOMIC DNA]</scope>
    <source>
        <strain evidence="3 4">FSL R7-0666</strain>
    </source>
</reference>
<evidence type="ECO:0000256" key="1">
    <source>
        <dbReference type="SAM" id="Phobius"/>
    </source>
</evidence>
<evidence type="ECO:0000259" key="2">
    <source>
        <dbReference type="Pfam" id="PF22813"/>
    </source>
</evidence>
<protein>
    <recommendedName>
        <fullName evidence="2">TcaA second domain-containing protein</fullName>
    </recommendedName>
</protein>
<keyword evidence="1" id="KW-1133">Transmembrane helix</keyword>
<sequence>MSRTKWYVIGGSGIVLGGILFFSGQAVADKEKVLDSFLEAVAERDQAAVKKALVSNHPEQDVDDEHVEAFFDVLDNSSEAHGELIQKDVFDRGIRQRFSGAEATNVTLNDDDSYMVETREEYEIRPKDGECTSLLQSSLR</sequence>
<dbReference type="RefSeq" id="WP_343131525.1">
    <property type="nucleotide sequence ID" value="NZ_JBCITK010000001.1"/>
</dbReference>
<dbReference type="EMBL" id="JBCITK010000001">
    <property type="protein sequence ID" value="MEN0644906.1"/>
    <property type="molecule type" value="Genomic_DNA"/>
</dbReference>
<proteinExistence type="predicted"/>
<dbReference type="Pfam" id="PF22813">
    <property type="entry name" value="TcaA_2nd"/>
    <property type="match status" value="1"/>
</dbReference>
<evidence type="ECO:0000313" key="3">
    <source>
        <dbReference type="EMBL" id="MEN0644906.1"/>
    </source>
</evidence>
<gene>
    <name evidence="3" type="ORF">MKY91_17255</name>
</gene>
<dbReference type="InterPro" id="IPR054529">
    <property type="entry name" value="TcaA_2nd"/>
</dbReference>
<accession>A0ABU9VPU5</accession>
<evidence type="ECO:0000313" key="4">
    <source>
        <dbReference type="Proteomes" id="UP001418796"/>
    </source>
</evidence>
<feature type="domain" description="TcaA second" evidence="2">
    <location>
        <begin position="30"/>
        <end position="85"/>
    </location>
</feature>
<dbReference type="Proteomes" id="UP001418796">
    <property type="component" value="Unassembled WGS sequence"/>
</dbReference>
<name>A0ABU9VPU5_9BACI</name>